<name>A0A0D2EQA5_CLAB1</name>
<reference evidence="2" key="1">
    <citation type="submission" date="2015-01" db="EMBL/GenBank/DDBJ databases">
        <title>The Genome Sequence of Cladophialophora bantiana CBS 173.52.</title>
        <authorList>
            <consortium name="The Broad Institute Genomics Platform"/>
            <person name="Cuomo C."/>
            <person name="de Hoog S."/>
            <person name="Gorbushina A."/>
            <person name="Stielow B."/>
            <person name="Teixiera M."/>
            <person name="Abouelleil A."/>
            <person name="Chapman S.B."/>
            <person name="Priest M."/>
            <person name="Young S.K."/>
            <person name="Wortman J."/>
            <person name="Nusbaum C."/>
            <person name="Birren B."/>
        </authorList>
    </citation>
    <scope>NUCLEOTIDE SEQUENCE [LARGE SCALE GENOMIC DNA]</scope>
    <source>
        <strain evidence="2">CBS 173.52</strain>
    </source>
</reference>
<evidence type="ECO:0000256" key="1">
    <source>
        <dbReference type="SAM" id="Phobius"/>
    </source>
</evidence>
<dbReference type="VEuPathDB" id="FungiDB:Z519_07110"/>
<keyword evidence="1" id="KW-0472">Membrane</keyword>
<proteinExistence type="predicted"/>
<dbReference type="AlphaFoldDB" id="A0A0D2EQA5"/>
<dbReference type="OrthoDB" id="10495169at2759"/>
<feature type="transmembrane region" description="Helical" evidence="1">
    <location>
        <begin position="158"/>
        <end position="178"/>
    </location>
</feature>
<keyword evidence="3" id="KW-1185">Reference proteome</keyword>
<keyword evidence="1" id="KW-0812">Transmembrane</keyword>
<dbReference type="HOGENOM" id="CLU_1065600_0_0_1"/>
<organism evidence="2 3">
    <name type="scientific">Cladophialophora bantiana (strain ATCC 10958 / CBS 173.52 / CDC B-1940 / NIH 8579)</name>
    <name type="common">Xylohypha bantiana</name>
    <dbReference type="NCBI Taxonomy" id="1442370"/>
    <lineage>
        <taxon>Eukaryota</taxon>
        <taxon>Fungi</taxon>
        <taxon>Dikarya</taxon>
        <taxon>Ascomycota</taxon>
        <taxon>Pezizomycotina</taxon>
        <taxon>Eurotiomycetes</taxon>
        <taxon>Chaetothyriomycetidae</taxon>
        <taxon>Chaetothyriales</taxon>
        <taxon>Herpotrichiellaceae</taxon>
        <taxon>Cladophialophora</taxon>
    </lineage>
</organism>
<keyword evidence="1" id="KW-1133">Transmembrane helix</keyword>
<accession>A0A0D2EQA5</accession>
<evidence type="ECO:0000313" key="2">
    <source>
        <dbReference type="EMBL" id="KIW92126.1"/>
    </source>
</evidence>
<dbReference type="Proteomes" id="UP000053789">
    <property type="component" value="Unassembled WGS sequence"/>
</dbReference>
<dbReference type="GeneID" id="27700038"/>
<feature type="transmembrane region" description="Helical" evidence="1">
    <location>
        <begin position="215"/>
        <end position="248"/>
    </location>
</feature>
<gene>
    <name evidence="2" type="ORF">Z519_07110</name>
</gene>
<feature type="transmembrane region" description="Helical" evidence="1">
    <location>
        <begin position="185"/>
        <end position="203"/>
    </location>
</feature>
<dbReference type="EMBL" id="KN846989">
    <property type="protein sequence ID" value="KIW92126.1"/>
    <property type="molecule type" value="Genomic_DNA"/>
</dbReference>
<evidence type="ECO:0000313" key="3">
    <source>
        <dbReference type="Proteomes" id="UP000053789"/>
    </source>
</evidence>
<dbReference type="RefSeq" id="XP_016618795.1">
    <property type="nucleotide sequence ID" value="XM_016764845.1"/>
</dbReference>
<protein>
    <submittedName>
        <fullName evidence="2">Uncharacterized protein</fullName>
    </submittedName>
</protein>
<sequence>MRFGDNWQYHGLYITQGSHVVCCKRLPRRLPKPEREPTNTTHPHWDCVSGQYLGQQTYGHVSGACAKALRAVLSSPPGLSLFLSEPRADQHHYPPRDIMEHQETVGKVYTIVTWVLSILAVFILLYIDEIYGPNSSYLGSYTSGGHGYPPEGSNCLCILRKVTARMILAILVIFIWLARLLRRRATWTVILVFLLILVIPVNPLAQVTLTTLTILWSMVTLLILVIPVIVVILLCLMILVIPLIGAWLERRLLPRLWHHGI</sequence>
<feature type="transmembrane region" description="Helical" evidence="1">
    <location>
        <begin position="108"/>
        <end position="127"/>
    </location>
</feature>